<dbReference type="OrthoDB" id="8164080at2"/>
<protein>
    <submittedName>
        <fullName evidence="2">Uncharacterized protein</fullName>
    </submittedName>
</protein>
<dbReference type="AlphaFoldDB" id="A0A2C9D073"/>
<sequence>MTRRPEVCRLAVMAAVIAASAALPAGPAAAKVQVRTDAGKSIVAISGLTEAADCRAFSATGTIVDVTQENGLPRGMTFQETGREAYYVNLPELYKFGSTFEKKQVLRAYKALVRPGIAATIHAFACGAAGRIVKLDAISAQ</sequence>
<keyword evidence="3" id="KW-1185">Reference proteome</keyword>
<dbReference type="KEGG" id="hdi:HDIA_0119"/>
<feature type="signal peptide" evidence="1">
    <location>
        <begin position="1"/>
        <end position="30"/>
    </location>
</feature>
<evidence type="ECO:0000256" key="1">
    <source>
        <dbReference type="SAM" id="SignalP"/>
    </source>
</evidence>
<proteinExistence type="predicted"/>
<gene>
    <name evidence="2" type="ORF">HDIA_0119</name>
</gene>
<name>A0A2C9D073_9HYPH</name>
<reference evidence="3" key="1">
    <citation type="submission" date="2017-09" db="EMBL/GenBank/DDBJ databases">
        <title>Genome sequence of Nannocystis excedens DSM 71.</title>
        <authorList>
            <person name="Blom J."/>
        </authorList>
    </citation>
    <scope>NUCLEOTIDE SEQUENCE [LARGE SCALE GENOMIC DNA]</scope>
    <source>
        <strain evidence="3">type strain: E19</strain>
    </source>
</reference>
<accession>A0A2C9D073</accession>
<evidence type="ECO:0000313" key="3">
    <source>
        <dbReference type="Proteomes" id="UP000223606"/>
    </source>
</evidence>
<feature type="chain" id="PRO_5012022286" evidence="1">
    <location>
        <begin position="31"/>
        <end position="141"/>
    </location>
</feature>
<organism evidence="2 3">
    <name type="scientific">Hartmannibacter diazotrophicus</name>
    <dbReference type="NCBI Taxonomy" id="1482074"/>
    <lineage>
        <taxon>Bacteria</taxon>
        <taxon>Pseudomonadati</taxon>
        <taxon>Pseudomonadota</taxon>
        <taxon>Alphaproteobacteria</taxon>
        <taxon>Hyphomicrobiales</taxon>
        <taxon>Pleomorphomonadaceae</taxon>
        <taxon>Hartmannibacter</taxon>
    </lineage>
</organism>
<keyword evidence="1" id="KW-0732">Signal</keyword>
<dbReference type="Proteomes" id="UP000223606">
    <property type="component" value="Chromosome 1"/>
</dbReference>
<dbReference type="EMBL" id="LT960614">
    <property type="protein sequence ID" value="SON53660.1"/>
    <property type="molecule type" value="Genomic_DNA"/>
</dbReference>
<evidence type="ECO:0000313" key="2">
    <source>
        <dbReference type="EMBL" id="SON53660.1"/>
    </source>
</evidence>
<dbReference type="RefSeq" id="WP_157775105.1">
    <property type="nucleotide sequence ID" value="NZ_LT960614.1"/>
</dbReference>